<evidence type="ECO:0000256" key="2">
    <source>
        <dbReference type="SAM" id="MobiDB-lite"/>
    </source>
</evidence>
<protein>
    <recommendedName>
        <fullName evidence="7">Copine</fullName>
    </recommendedName>
</protein>
<feature type="domain" description="C2" evidence="3">
    <location>
        <begin position="1"/>
        <end position="122"/>
    </location>
</feature>
<dbReference type="InterPro" id="IPR036465">
    <property type="entry name" value="vWFA_dom_sf"/>
</dbReference>
<dbReference type="PROSITE" id="PS50004">
    <property type="entry name" value="C2"/>
    <property type="match status" value="1"/>
</dbReference>
<dbReference type="AlphaFoldDB" id="A0ABD0K8C7"/>
<dbReference type="InterPro" id="IPR002035">
    <property type="entry name" value="VWF_A"/>
</dbReference>
<reference evidence="5 6" key="1">
    <citation type="journal article" date="2023" name="Sci. Data">
        <title>Genome assembly of the Korean intertidal mud-creeper Batillaria attramentaria.</title>
        <authorList>
            <person name="Patra A.K."/>
            <person name="Ho P.T."/>
            <person name="Jun S."/>
            <person name="Lee S.J."/>
            <person name="Kim Y."/>
            <person name="Won Y.J."/>
        </authorList>
    </citation>
    <scope>NUCLEOTIDE SEQUENCE [LARGE SCALE GENOMIC DNA]</scope>
    <source>
        <strain evidence="5">Wonlab-2016</strain>
    </source>
</reference>
<name>A0ABD0K8C7_9CAEN</name>
<dbReference type="Gene3D" id="2.60.40.150">
    <property type="entry name" value="C2 domain"/>
    <property type="match status" value="1"/>
</dbReference>
<evidence type="ECO:0008006" key="7">
    <source>
        <dbReference type="Google" id="ProtNLM"/>
    </source>
</evidence>
<dbReference type="Gene3D" id="3.40.50.410">
    <property type="entry name" value="von Willebrand factor, type A domain"/>
    <property type="match status" value="1"/>
</dbReference>
<dbReference type="InterPro" id="IPR035892">
    <property type="entry name" value="C2_domain_sf"/>
</dbReference>
<gene>
    <name evidence="5" type="ORF">BaRGS_00025490</name>
</gene>
<proteinExistence type="inferred from homology"/>
<feature type="domain" description="VWFA" evidence="4">
    <location>
        <begin position="299"/>
        <end position="462"/>
    </location>
</feature>
<dbReference type="SUPFAM" id="SSF49562">
    <property type="entry name" value="C2 domain (Calcium/lipid-binding domain, CaLB)"/>
    <property type="match status" value="1"/>
</dbReference>
<dbReference type="PANTHER" id="PTHR10857:SF106">
    <property type="entry name" value="C2 DOMAIN-CONTAINING PROTEIN"/>
    <property type="match status" value="1"/>
</dbReference>
<feature type="region of interest" description="Disordered" evidence="2">
    <location>
        <begin position="625"/>
        <end position="648"/>
    </location>
</feature>
<accession>A0ABD0K8C7</accession>
<dbReference type="Pfam" id="PF07002">
    <property type="entry name" value="Copine"/>
    <property type="match status" value="1"/>
</dbReference>
<dbReference type="FunFam" id="2.60.40.150:FF:000099">
    <property type="entry name" value="Copine 3"/>
    <property type="match status" value="1"/>
</dbReference>
<keyword evidence="6" id="KW-1185">Reference proteome</keyword>
<dbReference type="InterPro" id="IPR045052">
    <property type="entry name" value="Copine"/>
</dbReference>
<dbReference type="EMBL" id="JACVVK020000229">
    <property type="protein sequence ID" value="KAK7483323.1"/>
    <property type="molecule type" value="Genomic_DNA"/>
</dbReference>
<dbReference type="SMART" id="SM00239">
    <property type="entry name" value="C2"/>
    <property type="match status" value="1"/>
</dbReference>
<comment type="caution">
    <text evidence="5">The sequence shown here is derived from an EMBL/GenBank/DDBJ whole genome shotgun (WGS) entry which is preliminary data.</text>
</comment>
<dbReference type="CDD" id="cd04048">
    <property type="entry name" value="C2A_Copine"/>
    <property type="match status" value="1"/>
</dbReference>
<dbReference type="SMART" id="SM00327">
    <property type="entry name" value="VWA"/>
    <property type="match status" value="1"/>
</dbReference>
<dbReference type="SUPFAM" id="SSF53300">
    <property type="entry name" value="vWA-like"/>
    <property type="match status" value="1"/>
</dbReference>
<evidence type="ECO:0000313" key="6">
    <source>
        <dbReference type="Proteomes" id="UP001519460"/>
    </source>
</evidence>
<dbReference type="PANTHER" id="PTHR10857">
    <property type="entry name" value="COPINE"/>
    <property type="match status" value="1"/>
</dbReference>
<evidence type="ECO:0000259" key="4">
    <source>
        <dbReference type="PROSITE" id="PS50234"/>
    </source>
</evidence>
<dbReference type="InterPro" id="IPR000008">
    <property type="entry name" value="C2_dom"/>
</dbReference>
<sequence>MNGPRVGLGGRGCPRTVELLISCRNLADLDVFTKTDPMCVLFVKQFGQWKEYGRTEASRDTLNPRFVESFLMEYDPTVQQQLMFSVYDIDSRSNDLRHHDFVGSVEVKLEDLVDDSRPLLTSTRTLRVPGDPKARGTLYVTSEFVRDTRGKVQVHAAGHKLEKIGMFRRKVRARAELTAHARFVTDTSCTPLVWRPFDVSIQRMCNDDWDRQIQFSCWHENSTAGPGTRYEMVGKVTTTLREINNMKHDGHYRKLHLVCPKKEKSKKKDTSAGSLRLYQFRIDMQYSLLDYIRGGLQLRLVIAIDFTASNGATTESLSLHNLNTGQTNQYVTAIELLGGVLSRYDMEQRVAVFGFGAKQPGDPTPSHCFPLHSDTWVRGVTGVLEAYNSVLPSLTFAGPTYIAPVLQQAIELTQNEATSRDSHVYYVLLVITDGVINDVDRTVEELVGASSLPLSVLIMGVGPTDFSLMEQFHVSLHGPLFDGSSKKTALRPNAHFAHFKKDAISSGGHVLVVQEALAALSSQVLQYMKMRDVTPGRPRVSRADPARSWVDPNAKLDSDEEAALTSSFPVPLTSSMRKSKSLTSVRHAASTSSLSVAARRSMFSLNGPVCPTCGSTVDYDVTGDLKEEPRHTFRPVSVRDKGRQPAAS</sequence>
<dbReference type="PROSITE" id="PS50234">
    <property type="entry name" value="VWFA"/>
    <property type="match status" value="1"/>
</dbReference>
<dbReference type="InterPro" id="IPR010734">
    <property type="entry name" value="Copine_C"/>
</dbReference>
<comment type="similarity">
    <text evidence="1">Belongs to the copine family.</text>
</comment>
<evidence type="ECO:0000259" key="3">
    <source>
        <dbReference type="PROSITE" id="PS50004"/>
    </source>
</evidence>
<evidence type="ECO:0000256" key="1">
    <source>
        <dbReference type="ARBA" id="ARBA00009048"/>
    </source>
</evidence>
<organism evidence="5 6">
    <name type="scientific">Batillaria attramentaria</name>
    <dbReference type="NCBI Taxonomy" id="370345"/>
    <lineage>
        <taxon>Eukaryota</taxon>
        <taxon>Metazoa</taxon>
        <taxon>Spiralia</taxon>
        <taxon>Lophotrochozoa</taxon>
        <taxon>Mollusca</taxon>
        <taxon>Gastropoda</taxon>
        <taxon>Caenogastropoda</taxon>
        <taxon>Sorbeoconcha</taxon>
        <taxon>Cerithioidea</taxon>
        <taxon>Batillariidae</taxon>
        <taxon>Batillaria</taxon>
    </lineage>
</organism>
<feature type="region of interest" description="Disordered" evidence="2">
    <location>
        <begin position="535"/>
        <end position="554"/>
    </location>
</feature>
<dbReference type="Pfam" id="PF00168">
    <property type="entry name" value="C2"/>
    <property type="match status" value="1"/>
</dbReference>
<evidence type="ECO:0000313" key="5">
    <source>
        <dbReference type="EMBL" id="KAK7483323.1"/>
    </source>
</evidence>
<dbReference type="Proteomes" id="UP001519460">
    <property type="component" value="Unassembled WGS sequence"/>
</dbReference>